<comment type="caution">
    <text evidence="1">The sequence shown here is derived from an EMBL/GenBank/DDBJ whole genome shotgun (WGS) entry which is preliminary data.</text>
</comment>
<dbReference type="GO" id="GO:0005829">
    <property type="term" value="C:cytosol"/>
    <property type="evidence" value="ECO:0007669"/>
    <property type="project" value="TreeGrafter"/>
</dbReference>
<dbReference type="PANTHER" id="PTHR34986">
    <property type="entry name" value="EVOLVED BETA-GALACTOSIDASE SUBUNIT BETA"/>
    <property type="match status" value="1"/>
</dbReference>
<reference evidence="1 2" key="1">
    <citation type="submission" date="2016-04" db="EMBL/GenBank/DDBJ databases">
        <authorList>
            <person name="Evans L.H."/>
            <person name="Alamgir A."/>
            <person name="Owens N."/>
            <person name="Weber N.D."/>
            <person name="Virtaneva K."/>
            <person name="Barbian K."/>
            <person name="Babar A."/>
            <person name="Rosenke K."/>
        </authorList>
    </citation>
    <scope>NUCLEOTIDE SEQUENCE [LARGE SCALE GENOMIC DNA]</scope>
    <source>
        <strain evidence="1 2">CCM 8644</strain>
    </source>
</reference>
<dbReference type="RefSeq" id="WP_068821674.1">
    <property type="nucleotide sequence ID" value="NZ_LWHJ01000022.1"/>
</dbReference>
<accession>A0A179DH83</accession>
<organism evidence="1 2">
    <name type="scientific">Pedobacter psychrophilus</name>
    <dbReference type="NCBI Taxonomy" id="1826909"/>
    <lineage>
        <taxon>Bacteria</taxon>
        <taxon>Pseudomonadati</taxon>
        <taxon>Bacteroidota</taxon>
        <taxon>Sphingobacteriia</taxon>
        <taxon>Sphingobacteriales</taxon>
        <taxon>Sphingobacteriaceae</taxon>
        <taxon>Pedobacter</taxon>
    </lineage>
</organism>
<evidence type="ECO:0000313" key="1">
    <source>
        <dbReference type="EMBL" id="OAQ40436.1"/>
    </source>
</evidence>
<dbReference type="STRING" id="1826909.A5893_05670"/>
<dbReference type="Pfam" id="PF04074">
    <property type="entry name" value="DUF386"/>
    <property type="match status" value="1"/>
</dbReference>
<evidence type="ECO:0008006" key="3">
    <source>
        <dbReference type="Google" id="ProtNLM"/>
    </source>
</evidence>
<dbReference type="EMBL" id="LWHJ01000022">
    <property type="protein sequence ID" value="OAQ40436.1"/>
    <property type="molecule type" value="Genomic_DNA"/>
</dbReference>
<sequence length="149" mass="16959">MIIDKLANAEKYTSLHPLFSKALEYINSTDLDAIEDGKYEISEGLKSIVSTKIGMTAQESEAKFECHNNNIDIQICIKGNETFGWKSRNDCTKPKGDYNPEKDVLFFNDEPSMHFTLNSGEFVIFYPEDVHAPMIGEDEIKKMVIKVKK</sequence>
<dbReference type="SUPFAM" id="SSF51197">
    <property type="entry name" value="Clavaminate synthase-like"/>
    <property type="match status" value="1"/>
</dbReference>
<evidence type="ECO:0000313" key="2">
    <source>
        <dbReference type="Proteomes" id="UP000078459"/>
    </source>
</evidence>
<dbReference type="Gene3D" id="2.60.120.370">
    <property type="entry name" value="YhcH/YjgK/YiaL"/>
    <property type="match status" value="1"/>
</dbReference>
<dbReference type="InterPro" id="IPR037012">
    <property type="entry name" value="NanQ/TabA/YiaL_sf"/>
</dbReference>
<dbReference type="AlphaFoldDB" id="A0A179DH83"/>
<dbReference type="NCBIfam" id="TIGR00022">
    <property type="entry name" value="YhcH/YjgK/YiaL family protein"/>
    <property type="match status" value="1"/>
</dbReference>
<dbReference type="PANTHER" id="PTHR34986:SF1">
    <property type="entry name" value="PROTEIN YIAL"/>
    <property type="match status" value="1"/>
</dbReference>
<reference evidence="1 2" key="2">
    <citation type="submission" date="2016-06" db="EMBL/GenBank/DDBJ databases">
        <title>Pedobacter psychrophilus sp. nov., isolated from Antarctic fragmentary rock.</title>
        <authorList>
            <person name="Svec P."/>
        </authorList>
    </citation>
    <scope>NUCLEOTIDE SEQUENCE [LARGE SCALE GENOMIC DNA]</scope>
    <source>
        <strain evidence="1 2">CCM 8644</strain>
    </source>
</reference>
<keyword evidence="2" id="KW-1185">Reference proteome</keyword>
<name>A0A179DH83_9SPHI</name>
<protein>
    <recommendedName>
        <fullName evidence="3">YhcH/YjgK/YiaL family protein</fullName>
    </recommendedName>
</protein>
<gene>
    <name evidence="1" type="ORF">A5893_05670</name>
</gene>
<proteinExistence type="predicted"/>
<dbReference type="Proteomes" id="UP000078459">
    <property type="component" value="Unassembled WGS sequence"/>
</dbReference>
<dbReference type="OrthoDB" id="9792756at2"/>
<dbReference type="InterPro" id="IPR004375">
    <property type="entry name" value="NanQ/TabA/YiaL"/>
</dbReference>